<evidence type="ECO:0000256" key="1">
    <source>
        <dbReference type="SAM" id="Phobius"/>
    </source>
</evidence>
<reference evidence="2" key="1">
    <citation type="submission" date="2023-06" db="EMBL/GenBank/DDBJ databases">
        <title>Genomic analysis of the entomopathogenic nematode Steinernema hermaphroditum.</title>
        <authorList>
            <person name="Schwarz E.M."/>
            <person name="Heppert J.K."/>
            <person name="Baniya A."/>
            <person name="Schwartz H.T."/>
            <person name="Tan C.-H."/>
            <person name="Antoshechkin I."/>
            <person name="Sternberg P.W."/>
            <person name="Goodrich-Blair H."/>
            <person name="Dillman A.R."/>
        </authorList>
    </citation>
    <scope>NUCLEOTIDE SEQUENCE</scope>
    <source>
        <strain evidence="2">PS9179</strain>
        <tissue evidence="2">Whole animal</tissue>
    </source>
</reference>
<feature type="transmembrane region" description="Helical" evidence="1">
    <location>
        <begin position="127"/>
        <end position="153"/>
    </location>
</feature>
<feature type="transmembrane region" description="Helical" evidence="1">
    <location>
        <begin position="34"/>
        <end position="57"/>
    </location>
</feature>
<keyword evidence="3" id="KW-1185">Reference proteome</keyword>
<keyword evidence="1" id="KW-0472">Membrane</keyword>
<keyword evidence="1" id="KW-0812">Transmembrane</keyword>
<organism evidence="2 3">
    <name type="scientific">Steinernema hermaphroditum</name>
    <dbReference type="NCBI Taxonomy" id="289476"/>
    <lineage>
        <taxon>Eukaryota</taxon>
        <taxon>Metazoa</taxon>
        <taxon>Ecdysozoa</taxon>
        <taxon>Nematoda</taxon>
        <taxon>Chromadorea</taxon>
        <taxon>Rhabditida</taxon>
        <taxon>Tylenchina</taxon>
        <taxon>Panagrolaimomorpha</taxon>
        <taxon>Strongyloidoidea</taxon>
        <taxon>Steinernematidae</taxon>
        <taxon>Steinernema</taxon>
    </lineage>
</organism>
<proteinExistence type="predicted"/>
<dbReference type="EMBL" id="JAUCMV010000003">
    <property type="protein sequence ID" value="KAK0409549.1"/>
    <property type="molecule type" value="Genomic_DNA"/>
</dbReference>
<gene>
    <name evidence="2" type="ORF">QR680_004612</name>
</gene>
<sequence length="384" mass="42955">MSLTETLQLVTGELRNKTDILIEVNTTISTISDVLFYINIGLVVLGAGLCVLLFYFCNHKTSDSKLREFRLDKEKKTDYYGSEYWKKCWDGKSRSERDHYFQLINSTDSMLLNLTGRVLTASTFLSYAFPIIVILLLVLVVLVNSIIACYAALFIRLSELFAHIDFLLDNIPKLTDQISEQLNAVLIPILVFGVLFFVIALVSIVVCLIFWVKSNKEVAKLVRDEDQNWVETRKPAIGSSYVKSPNKDSLPNSPHNLNHGVTVATTQNPFVTPVVVNSSSTMTERNKTYSQLKLENLRLENRRLHMLLKDSDASYGEAEFERGLHSIAAMPAVASCPNIQSSSTHTFETIVEVNAAMSREDSFYSTAEPVATSTPYAGPLSTTV</sequence>
<dbReference type="AlphaFoldDB" id="A0AA39LU96"/>
<evidence type="ECO:0000313" key="3">
    <source>
        <dbReference type="Proteomes" id="UP001175271"/>
    </source>
</evidence>
<keyword evidence="1" id="KW-1133">Transmembrane helix</keyword>
<evidence type="ECO:0000313" key="2">
    <source>
        <dbReference type="EMBL" id="KAK0409549.1"/>
    </source>
</evidence>
<protein>
    <submittedName>
        <fullName evidence="2">Uncharacterized protein</fullName>
    </submittedName>
</protein>
<accession>A0AA39LU96</accession>
<dbReference type="Proteomes" id="UP001175271">
    <property type="component" value="Unassembled WGS sequence"/>
</dbReference>
<feature type="transmembrane region" description="Helical" evidence="1">
    <location>
        <begin position="185"/>
        <end position="212"/>
    </location>
</feature>
<name>A0AA39LU96_9BILA</name>
<comment type="caution">
    <text evidence="2">The sequence shown here is derived from an EMBL/GenBank/DDBJ whole genome shotgun (WGS) entry which is preliminary data.</text>
</comment>